<gene>
    <name evidence="2" type="ORF">GCM10007391_05840</name>
</gene>
<evidence type="ECO:0000313" key="2">
    <source>
        <dbReference type="EMBL" id="GGW76165.1"/>
    </source>
</evidence>
<dbReference type="Gene3D" id="3.30.2130.10">
    <property type="entry name" value="VC0802-like"/>
    <property type="match status" value="1"/>
</dbReference>
<dbReference type="InterPro" id="IPR016540">
    <property type="entry name" value="UCP008459"/>
</dbReference>
<name>A0A918JFF7_9ALTE</name>
<sequence>MPKQTLAVLPQSFSIHSMDPDDGIPASVLACSRFFIGRTPEELSIVVPSDVEVASLDSDTNWRALEIIGPFHLSMVGIMAQIGAVLAKAKVSIFVVSTFDTDFF</sequence>
<dbReference type="AlphaFoldDB" id="A0A918JFF7"/>
<dbReference type="InterPro" id="IPR045865">
    <property type="entry name" value="ACT-like_dom_sf"/>
</dbReference>
<evidence type="ECO:0000313" key="3">
    <source>
        <dbReference type="Proteomes" id="UP000631300"/>
    </source>
</evidence>
<comment type="caution">
    <text evidence="2">The sequence shown here is derived from an EMBL/GenBank/DDBJ whole genome shotgun (WGS) entry which is preliminary data.</text>
</comment>
<keyword evidence="3" id="KW-1185">Reference proteome</keyword>
<protein>
    <submittedName>
        <fullName evidence="2">ACT domain-containing protein</fullName>
    </submittedName>
</protein>
<dbReference type="Pfam" id="PF13840">
    <property type="entry name" value="ACT_7"/>
    <property type="match status" value="1"/>
</dbReference>
<reference evidence="2" key="2">
    <citation type="submission" date="2020-09" db="EMBL/GenBank/DDBJ databases">
        <authorList>
            <person name="Sun Q."/>
            <person name="Kim S."/>
        </authorList>
    </citation>
    <scope>NUCLEOTIDE SEQUENCE</scope>
    <source>
        <strain evidence="2">KCTC 22164</strain>
    </source>
</reference>
<evidence type="ECO:0000259" key="1">
    <source>
        <dbReference type="Pfam" id="PF13840"/>
    </source>
</evidence>
<dbReference type="EMBL" id="BMXP01000001">
    <property type="protein sequence ID" value="GGW76165.1"/>
    <property type="molecule type" value="Genomic_DNA"/>
</dbReference>
<reference evidence="2" key="1">
    <citation type="journal article" date="2014" name="Int. J. Syst. Evol. Microbiol.">
        <title>Complete genome sequence of Corynebacterium casei LMG S-19264T (=DSM 44701T), isolated from a smear-ripened cheese.</title>
        <authorList>
            <consortium name="US DOE Joint Genome Institute (JGI-PGF)"/>
            <person name="Walter F."/>
            <person name="Albersmeier A."/>
            <person name="Kalinowski J."/>
            <person name="Ruckert C."/>
        </authorList>
    </citation>
    <scope>NUCLEOTIDE SEQUENCE</scope>
    <source>
        <strain evidence="2">KCTC 22164</strain>
    </source>
</reference>
<dbReference type="InterPro" id="IPR027795">
    <property type="entry name" value="CASTOR_ACT_dom"/>
</dbReference>
<feature type="domain" description="CASTOR ACT" evidence="1">
    <location>
        <begin position="58"/>
        <end position="103"/>
    </location>
</feature>
<proteinExistence type="predicted"/>
<organism evidence="2 3">
    <name type="scientific">Alteromonas halophila</name>
    <dbReference type="NCBI Taxonomy" id="516698"/>
    <lineage>
        <taxon>Bacteria</taxon>
        <taxon>Pseudomonadati</taxon>
        <taxon>Pseudomonadota</taxon>
        <taxon>Gammaproteobacteria</taxon>
        <taxon>Alteromonadales</taxon>
        <taxon>Alteromonadaceae</taxon>
        <taxon>Alteromonas/Salinimonas group</taxon>
        <taxon>Alteromonas</taxon>
    </lineage>
</organism>
<dbReference type="SUPFAM" id="SSF55021">
    <property type="entry name" value="ACT-like"/>
    <property type="match status" value="2"/>
</dbReference>
<dbReference type="PIRSF" id="PIRSF008459">
    <property type="entry name" value="UCP008459"/>
    <property type="match status" value="1"/>
</dbReference>
<dbReference type="Proteomes" id="UP000631300">
    <property type="component" value="Unassembled WGS sequence"/>
</dbReference>
<accession>A0A918JFF7</accession>